<protein>
    <submittedName>
        <fullName evidence="1">Uncharacterized protein</fullName>
    </submittedName>
</protein>
<evidence type="ECO:0000313" key="2">
    <source>
        <dbReference type="Proteomes" id="UP001497535"/>
    </source>
</evidence>
<organism evidence="1 2">
    <name type="scientific">Meloidogyne enterolobii</name>
    <name type="common">Root-knot nematode worm</name>
    <name type="synonym">Meloidogyne mayaguensis</name>
    <dbReference type="NCBI Taxonomy" id="390850"/>
    <lineage>
        <taxon>Eukaryota</taxon>
        <taxon>Metazoa</taxon>
        <taxon>Ecdysozoa</taxon>
        <taxon>Nematoda</taxon>
        <taxon>Chromadorea</taxon>
        <taxon>Rhabditida</taxon>
        <taxon>Tylenchina</taxon>
        <taxon>Tylenchomorpha</taxon>
        <taxon>Tylenchoidea</taxon>
        <taxon>Meloidogynidae</taxon>
        <taxon>Meloidogyninae</taxon>
        <taxon>Meloidogyne</taxon>
    </lineage>
</organism>
<accession>A0ACB0YGQ9</accession>
<dbReference type="EMBL" id="CAVMJV010000012">
    <property type="protein sequence ID" value="CAK5046328.1"/>
    <property type="molecule type" value="Genomic_DNA"/>
</dbReference>
<comment type="caution">
    <text evidence="1">The sequence shown here is derived from an EMBL/GenBank/DDBJ whole genome shotgun (WGS) entry which is preliminary data.</text>
</comment>
<proteinExistence type="predicted"/>
<sequence>MEIISNVEMISKHSEKNISKYPELNKLMECFTETGDKIEVGYSIHYVVRFFK</sequence>
<name>A0ACB0YGQ9_MELEN</name>
<keyword evidence="2" id="KW-1185">Reference proteome</keyword>
<dbReference type="Proteomes" id="UP001497535">
    <property type="component" value="Unassembled WGS sequence"/>
</dbReference>
<reference evidence="1" key="1">
    <citation type="submission" date="2023-11" db="EMBL/GenBank/DDBJ databases">
        <authorList>
            <person name="Poullet M."/>
        </authorList>
    </citation>
    <scope>NUCLEOTIDE SEQUENCE</scope>
    <source>
        <strain evidence="1">E1834</strain>
    </source>
</reference>
<gene>
    <name evidence="1" type="ORF">MENTE1834_LOCUS12033</name>
</gene>
<evidence type="ECO:0000313" key="1">
    <source>
        <dbReference type="EMBL" id="CAK5046328.1"/>
    </source>
</evidence>